<dbReference type="InterPro" id="IPR001634">
    <property type="entry name" value="Adenosn_rcpt"/>
</dbReference>
<evidence type="ECO:0000256" key="11">
    <source>
        <dbReference type="SAM" id="Phobius"/>
    </source>
</evidence>
<dbReference type="Proteomes" id="UP001165740">
    <property type="component" value="Chromosome 3"/>
</dbReference>
<evidence type="ECO:0000256" key="5">
    <source>
        <dbReference type="ARBA" id="ARBA00023040"/>
    </source>
</evidence>
<evidence type="ECO:0000256" key="10">
    <source>
        <dbReference type="ARBA" id="ARBA00023224"/>
    </source>
</evidence>
<feature type="transmembrane region" description="Helical" evidence="11">
    <location>
        <begin position="79"/>
        <end position="106"/>
    </location>
</feature>
<sequence length="366" mass="41420">MFGTEKDFELIDALFFVAEFLIGFVAVSLNSLVVLAIVKHRSLHSITNGFICNLAAADITVGLFVTPFAAMSYVGYPGNFYGCLFVNCILLILTNVSIINLLVIALDRFFAVKSPLRYQKVMTMRKVYCINCGIWLLGINTGLIPIYGWSHPYRELTFCRFIDVIKMEHMVYLQFFGIILTSNIIMFAVYTYICLVVRKHSTQIDEMNLRFASQTDIKRATKWYRKEVKASKLIVLAVALFICITPINIFNCITLFCKTCTYSYALFLCTILLSHCNSCMNPILYATSNSSIKAAMKRLILYALNISPEGLQLVMSSSYTGVTPSRSRDVYRLSEKSFYSQERTKSSFKSSVIEVTTHSPELESSV</sequence>
<evidence type="ECO:0000256" key="4">
    <source>
        <dbReference type="ARBA" id="ARBA00022989"/>
    </source>
</evidence>
<keyword evidence="2" id="KW-1003">Cell membrane</keyword>
<evidence type="ECO:0000256" key="2">
    <source>
        <dbReference type="ARBA" id="ARBA00022475"/>
    </source>
</evidence>
<organism evidence="13 14">
    <name type="scientific">Biomphalaria glabrata</name>
    <name type="common">Bloodfluke planorb</name>
    <name type="synonym">Freshwater snail</name>
    <dbReference type="NCBI Taxonomy" id="6526"/>
    <lineage>
        <taxon>Eukaryota</taxon>
        <taxon>Metazoa</taxon>
        <taxon>Spiralia</taxon>
        <taxon>Lophotrochozoa</taxon>
        <taxon>Mollusca</taxon>
        <taxon>Gastropoda</taxon>
        <taxon>Heterobranchia</taxon>
        <taxon>Euthyneura</taxon>
        <taxon>Panpulmonata</taxon>
        <taxon>Hygrophila</taxon>
        <taxon>Lymnaeoidea</taxon>
        <taxon>Planorbidae</taxon>
        <taxon>Biomphalaria</taxon>
    </lineage>
</organism>
<dbReference type="OMA" id="IWAVRIN"/>
<keyword evidence="10" id="KW-0807">Transducer</keyword>
<keyword evidence="5" id="KW-0297">G-protein coupled receptor</keyword>
<feature type="domain" description="G-protein coupled receptors family 1 profile" evidence="12">
    <location>
        <begin position="29"/>
        <end position="285"/>
    </location>
</feature>
<evidence type="ECO:0000256" key="1">
    <source>
        <dbReference type="ARBA" id="ARBA00004651"/>
    </source>
</evidence>
<dbReference type="InterPro" id="IPR017452">
    <property type="entry name" value="GPCR_Rhodpsn_7TM"/>
</dbReference>
<keyword evidence="3 11" id="KW-0812">Transmembrane</keyword>
<dbReference type="SUPFAM" id="SSF81321">
    <property type="entry name" value="Family A G protein-coupled receptor-like"/>
    <property type="match status" value="1"/>
</dbReference>
<dbReference type="PANTHER" id="PTHR24246:SF27">
    <property type="entry name" value="ADENOSINE RECEPTOR, ISOFORM A"/>
    <property type="match status" value="1"/>
</dbReference>
<dbReference type="PRINTS" id="PR00424">
    <property type="entry name" value="ADENOSINER"/>
</dbReference>
<name>A0A9W2ZX60_BIOGL</name>
<evidence type="ECO:0000259" key="12">
    <source>
        <dbReference type="PROSITE" id="PS50262"/>
    </source>
</evidence>
<protein>
    <submittedName>
        <fullName evidence="14 15">Adenosine receptor A3-like</fullName>
    </submittedName>
</protein>
<keyword evidence="13" id="KW-1185">Reference proteome</keyword>
<evidence type="ECO:0000313" key="14">
    <source>
        <dbReference type="RefSeq" id="XP_055879538.1"/>
    </source>
</evidence>
<feature type="transmembrane region" description="Helical" evidence="11">
    <location>
        <begin position="233"/>
        <end position="256"/>
    </location>
</feature>
<keyword evidence="8" id="KW-0675">Receptor</keyword>
<keyword evidence="7" id="KW-1015">Disulfide bond</keyword>
<dbReference type="RefSeq" id="XP_055879538.1">
    <property type="nucleotide sequence ID" value="XM_056023563.1"/>
</dbReference>
<feature type="transmembrane region" description="Helical" evidence="11">
    <location>
        <begin position="127"/>
        <end position="150"/>
    </location>
</feature>
<evidence type="ECO:0000256" key="7">
    <source>
        <dbReference type="ARBA" id="ARBA00023157"/>
    </source>
</evidence>
<dbReference type="PRINTS" id="PR00237">
    <property type="entry name" value="GPCRRHODOPSN"/>
</dbReference>
<accession>A0A9W2ZX60</accession>
<dbReference type="PROSITE" id="PS00237">
    <property type="entry name" value="G_PROTEIN_RECEP_F1_1"/>
    <property type="match status" value="1"/>
</dbReference>
<dbReference type="GeneID" id="106058931"/>
<dbReference type="RefSeq" id="XP_055879540.1">
    <property type="nucleotide sequence ID" value="XM_056023565.1"/>
</dbReference>
<dbReference type="PANTHER" id="PTHR24246">
    <property type="entry name" value="OLFACTORY RECEPTOR AND ADENOSINE RECEPTOR"/>
    <property type="match status" value="1"/>
</dbReference>
<feature type="transmembrane region" description="Helical" evidence="11">
    <location>
        <begin position="50"/>
        <end position="73"/>
    </location>
</feature>
<evidence type="ECO:0000256" key="3">
    <source>
        <dbReference type="ARBA" id="ARBA00022692"/>
    </source>
</evidence>
<evidence type="ECO:0000256" key="6">
    <source>
        <dbReference type="ARBA" id="ARBA00023136"/>
    </source>
</evidence>
<keyword evidence="6 11" id="KW-0472">Membrane</keyword>
<dbReference type="Gene3D" id="1.20.1070.10">
    <property type="entry name" value="Rhodopsin 7-helix transmembrane proteins"/>
    <property type="match status" value="1"/>
</dbReference>
<dbReference type="GO" id="GO:0005886">
    <property type="term" value="C:plasma membrane"/>
    <property type="evidence" value="ECO:0007669"/>
    <property type="project" value="UniProtKB-SubCell"/>
</dbReference>
<evidence type="ECO:0000313" key="13">
    <source>
        <dbReference type="Proteomes" id="UP001165740"/>
    </source>
</evidence>
<evidence type="ECO:0000256" key="9">
    <source>
        <dbReference type="ARBA" id="ARBA00023180"/>
    </source>
</evidence>
<evidence type="ECO:0000313" key="15">
    <source>
        <dbReference type="RefSeq" id="XP_055879540.1"/>
    </source>
</evidence>
<dbReference type="GO" id="GO:0001609">
    <property type="term" value="F:G protein-coupled adenosine receptor activity"/>
    <property type="evidence" value="ECO:0007669"/>
    <property type="project" value="InterPro"/>
</dbReference>
<feature type="transmembrane region" description="Helical" evidence="11">
    <location>
        <begin position="13"/>
        <end position="38"/>
    </location>
</feature>
<dbReference type="PROSITE" id="PS50262">
    <property type="entry name" value="G_PROTEIN_RECEP_F1_2"/>
    <property type="match status" value="1"/>
</dbReference>
<feature type="transmembrane region" description="Helical" evidence="11">
    <location>
        <begin position="262"/>
        <end position="287"/>
    </location>
</feature>
<dbReference type="Pfam" id="PF00001">
    <property type="entry name" value="7tm_1"/>
    <property type="match status" value="1"/>
</dbReference>
<dbReference type="InterPro" id="IPR000276">
    <property type="entry name" value="GPCR_Rhodpsn"/>
</dbReference>
<keyword evidence="9" id="KW-0325">Glycoprotein</keyword>
<comment type="subcellular location">
    <subcellularLocation>
        <location evidence="1">Cell membrane</location>
        <topology evidence="1">Multi-pass membrane protein</topology>
    </subcellularLocation>
</comment>
<gene>
    <name evidence="14 15" type="primary">LOC106058931</name>
</gene>
<keyword evidence="4 11" id="KW-1133">Transmembrane helix</keyword>
<proteinExistence type="predicted"/>
<reference evidence="14 15" key="1">
    <citation type="submission" date="2025-04" db="UniProtKB">
        <authorList>
            <consortium name="RefSeq"/>
        </authorList>
    </citation>
    <scope>IDENTIFICATION</scope>
</reference>
<dbReference type="SMART" id="SM01381">
    <property type="entry name" value="7TM_GPCR_Srsx"/>
    <property type="match status" value="1"/>
</dbReference>
<feature type="transmembrane region" description="Helical" evidence="11">
    <location>
        <begin position="170"/>
        <end position="197"/>
    </location>
</feature>
<dbReference type="OrthoDB" id="9445642at2759"/>
<dbReference type="AlphaFoldDB" id="A0A9W2ZX60"/>
<evidence type="ECO:0000256" key="8">
    <source>
        <dbReference type="ARBA" id="ARBA00023170"/>
    </source>
</evidence>